<feature type="region of interest" description="Disordered" evidence="1">
    <location>
        <begin position="1"/>
        <end position="23"/>
    </location>
</feature>
<evidence type="ECO:0000313" key="2">
    <source>
        <dbReference type="EMBL" id="KAG7519036.1"/>
    </source>
</evidence>
<organism evidence="2 3">
    <name type="scientific">Solea senegalensis</name>
    <name type="common">Senegalese sole</name>
    <dbReference type="NCBI Taxonomy" id="28829"/>
    <lineage>
        <taxon>Eukaryota</taxon>
        <taxon>Metazoa</taxon>
        <taxon>Chordata</taxon>
        <taxon>Craniata</taxon>
        <taxon>Vertebrata</taxon>
        <taxon>Euteleostomi</taxon>
        <taxon>Actinopterygii</taxon>
        <taxon>Neopterygii</taxon>
        <taxon>Teleostei</taxon>
        <taxon>Neoteleostei</taxon>
        <taxon>Acanthomorphata</taxon>
        <taxon>Carangaria</taxon>
        <taxon>Pleuronectiformes</taxon>
        <taxon>Pleuronectoidei</taxon>
        <taxon>Soleidae</taxon>
        <taxon>Solea</taxon>
    </lineage>
</organism>
<dbReference type="Pfam" id="PF15385">
    <property type="entry name" value="SARG"/>
    <property type="match status" value="2"/>
</dbReference>
<dbReference type="AlphaFoldDB" id="A0AAV6SNQ8"/>
<evidence type="ECO:0000313" key="3">
    <source>
        <dbReference type="Proteomes" id="UP000693946"/>
    </source>
</evidence>
<feature type="compositionally biased region" description="Basic and acidic residues" evidence="1">
    <location>
        <begin position="188"/>
        <end position="201"/>
    </location>
</feature>
<reference evidence="2 3" key="1">
    <citation type="journal article" date="2021" name="Sci. Rep.">
        <title>Chromosome anchoring in Senegalese sole (Solea senegalensis) reveals sex-associated markers and genome rearrangements in flatfish.</title>
        <authorList>
            <person name="Guerrero-Cozar I."/>
            <person name="Gomez-Garrido J."/>
            <person name="Berbel C."/>
            <person name="Martinez-Blanch J.F."/>
            <person name="Alioto T."/>
            <person name="Claros M.G."/>
            <person name="Gagnaire P.A."/>
            <person name="Manchado M."/>
        </authorList>
    </citation>
    <scope>NUCLEOTIDE SEQUENCE [LARGE SCALE GENOMIC DNA]</scope>
    <source>
        <strain evidence="2">Sse05_10M</strain>
    </source>
</reference>
<feature type="region of interest" description="Disordered" evidence="1">
    <location>
        <begin position="334"/>
        <end position="376"/>
    </location>
</feature>
<feature type="compositionally biased region" description="Polar residues" evidence="1">
    <location>
        <begin position="207"/>
        <end position="218"/>
    </location>
</feature>
<evidence type="ECO:0000256" key="1">
    <source>
        <dbReference type="SAM" id="MobiDB-lite"/>
    </source>
</evidence>
<accession>A0AAV6SNQ8</accession>
<feature type="compositionally biased region" description="Pro residues" evidence="1">
    <location>
        <begin position="244"/>
        <end position="256"/>
    </location>
</feature>
<feature type="region of interest" description="Disordered" evidence="1">
    <location>
        <begin position="162"/>
        <end position="316"/>
    </location>
</feature>
<dbReference type="InterPro" id="IPR026152">
    <property type="entry name" value="SARG"/>
</dbReference>
<dbReference type="Proteomes" id="UP000693946">
    <property type="component" value="Linkage Group LG11"/>
</dbReference>
<feature type="compositionally biased region" description="Low complexity" evidence="1">
    <location>
        <begin position="338"/>
        <end position="354"/>
    </location>
</feature>
<protein>
    <recommendedName>
        <fullName evidence="4">Specifically androgen-regulated gene protein</fullName>
    </recommendedName>
</protein>
<name>A0AAV6SNQ8_SOLSE</name>
<gene>
    <name evidence="2" type="ORF">JOB18_000080</name>
</gene>
<feature type="region of interest" description="Disordered" evidence="1">
    <location>
        <begin position="469"/>
        <end position="558"/>
    </location>
</feature>
<feature type="compositionally biased region" description="Basic and acidic residues" evidence="1">
    <location>
        <begin position="520"/>
        <end position="540"/>
    </location>
</feature>
<comment type="caution">
    <text evidence="2">The sequence shown here is derived from an EMBL/GenBank/DDBJ whole genome shotgun (WGS) entry which is preliminary data.</text>
</comment>
<dbReference type="PANTHER" id="PTHR21555:SF0">
    <property type="entry name" value="SPECIFICALLY ANDROGEN-REGULATED GENE PROTEIN"/>
    <property type="match status" value="1"/>
</dbReference>
<sequence>MPKSDSWPGGVATKSLSNMDSAGSCESVISMNSGYSEDSMEHLSAEERACIMYLEETIEALEIQEDSGISNDEPDLGLQAGKMDQGKVNDTSSFMSKFGEVEHHTLSEISEPKSHPVSEPNTQDLLSPVNLVTQPKPLVTVNRPELCVTTDANGNPIIVTGNNLHPDKSSEASGMDPSLIPPPSDFMDEPHPLAHPKEVKRFPPSAGTKNNKSLTTVDLEQIRQRASGKKTSYSSSLTEESPSMPSPEVSPCPSPLAIPSDYLRSPPPESAEPRSPPAVAPKPKKLPANIQKSYRSPATASEGNGVTTSNDQVLLDPQRVHMEALRKLGLLKSDEAVSGPPLSPKFSLSPSQSPRTRRSWGAPPSPFSPAALQTPSNTYVNSPSPVFVPLQPLPATSPSVNPSAPDIFPVPAAFSDPSESLPVHGASAVKHVSKDNGDAEANMPHLNSPTLTKYLTPPKITGVKSATLERSGLELSSSTASQDFNMASQLRNSRPRPASLGSRKEFPSAQGENVQMGRATSKEHDPRRSLPAHRDSKLPRSEGISVLICPRSDNEEDRRKALKKLGLLRD</sequence>
<keyword evidence="3" id="KW-1185">Reference proteome</keyword>
<feature type="region of interest" description="Disordered" evidence="1">
    <location>
        <begin position="436"/>
        <end position="457"/>
    </location>
</feature>
<dbReference type="PANTHER" id="PTHR21555">
    <property type="entry name" value="SPECIFICALLY ANDROGEN-REGULATED GENE PROTEIN"/>
    <property type="match status" value="1"/>
</dbReference>
<feature type="compositionally biased region" description="Polar residues" evidence="1">
    <location>
        <begin position="290"/>
        <end position="312"/>
    </location>
</feature>
<feature type="compositionally biased region" description="Low complexity" evidence="1">
    <location>
        <begin position="232"/>
        <end position="243"/>
    </location>
</feature>
<evidence type="ECO:0008006" key="4">
    <source>
        <dbReference type="Google" id="ProtNLM"/>
    </source>
</evidence>
<feature type="compositionally biased region" description="Pro residues" evidence="1">
    <location>
        <begin position="265"/>
        <end position="280"/>
    </location>
</feature>
<proteinExistence type="predicted"/>
<dbReference type="EMBL" id="JAGKHQ010000003">
    <property type="protein sequence ID" value="KAG7519036.1"/>
    <property type="molecule type" value="Genomic_DNA"/>
</dbReference>
<feature type="compositionally biased region" description="Polar residues" evidence="1">
    <location>
        <begin position="474"/>
        <end position="492"/>
    </location>
</feature>